<dbReference type="GO" id="GO:0000287">
    <property type="term" value="F:magnesium ion binding"/>
    <property type="evidence" value="ECO:0007669"/>
    <property type="project" value="TreeGrafter"/>
</dbReference>
<dbReference type="PANTHER" id="PTHR32308">
    <property type="entry name" value="LYASE BETA SUBUNIT, PUTATIVE (AFU_ORTHOLOGUE AFUA_4G13030)-RELATED"/>
    <property type="match status" value="1"/>
</dbReference>
<dbReference type="InterPro" id="IPR015813">
    <property type="entry name" value="Pyrv/PenolPyrv_kinase-like_dom"/>
</dbReference>
<dbReference type="AlphaFoldDB" id="A0A1H0PP69"/>
<organism evidence="7 8">
    <name type="scientific">Microbacterium testaceum (strain StLB037)</name>
    <dbReference type="NCBI Taxonomy" id="979556"/>
    <lineage>
        <taxon>Bacteria</taxon>
        <taxon>Bacillati</taxon>
        <taxon>Actinomycetota</taxon>
        <taxon>Actinomycetes</taxon>
        <taxon>Micrococcales</taxon>
        <taxon>Microbacteriaceae</taxon>
        <taxon>Microbacterium</taxon>
    </lineage>
</organism>
<evidence type="ECO:0000313" key="7">
    <source>
        <dbReference type="EMBL" id="SDP06892.1"/>
    </source>
</evidence>
<dbReference type="EMBL" id="FNJN01000004">
    <property type="protein sequence ID" value="SDP06892.1"/>
    <property type="molecule type" value="Genomic_DNA"/>
</dbReference>
<evidence type="ECO:0000256" key="2">
    <source>
        <dbReference type="ARBA" id="ARBA00022723"/>
    </source>
</evidence>
<dbReference type="InterPro" id="IPR040442">
    <property type="entry name" value="Pyrv_kinase-like_dom_sf"/>
</dbReference>
<evidence type="ECO:0000256" key="1">
    <source>
        <dbReference type="ARBA" id="ARBA00001946"/>
    </source>
</evidence>
<protein>
    <submittedName>
        <fullName evidence="7">Citrate lyase subunit beta / citryl-CoA lyase</fullName>
    </submittedName>
</protein>
<evidence type="ECO:0000256" key="3">
    <source>
        <dbReference type="ARBA" id="ARBA00022842"/>
    </source>
</evidence>
<dbReference type="InterPro" id="IPR011206">
    <property type="entry name" value="Citrate_lyase_beta/mcl1/mcl2"/>
</dbReference>
<keyword evidence="7" id="KW-0456">Lyase</keyword>
<dbReference type="GO" id="GO:0016829">
    <property type="term" value="F:lyase activity"/>
    <property type="evidence" value="ECO:0007669"/>
    <property type="project" value="UniProtKB-KW"/>
</dbReference>
<keyword evidence="2 5" id="KW-0479">Metal-binding</keyword>
<sequence>MTLTHHTSAGAASAAPAPARVDLARTWMLRSPLAGGLETAADVLVLDLEDGLPAGRKDEGRERVRRAAAEAPVWMRISAAGTRDGEADLALGRELDDRLAGVVLAMCAGPDDVAHIAASLPSGTSIVAMVESAAALLAAPAIAAHPATRRLAFGTGDFRRDTGMAADRIALSWPRAQLVVASAAAGIAGPIDGPCGPIEQAKDAAVHAVAMGFTGTLALRDAAVPGAHAGFTPAPADVDAARALLSTTPEGPVDGSYAPTLARARALIERAEALAAL</sequence>
<proteinExistence type="predicted"/>
<evidence type="ECO:0000256" key="5">
    <source>
        <dbReference type="PIRSR" id="PIRSR015582-2"/>
    </source>
</evidence>
<accession>A0A1H0PP69</accession>
<feature type="binding site" evidence="5">
    <location>
        <position position="131"/>
    </location>
    <ligand>
        <name>Mg(2+)</name>
        <dbReference type="ChEBI" id="CHEBI:18420"/>
    </ligand>
</feature>
<comment type="cofactor">
    <cofactor evidence="1">
        <name>Mg(2+)</name>
        <dbReference type="ChEBI" id="CHEBI:18420"/>
    </cofactor>
</comment>
<gene>
    <name evidence="7" type="ORF">SAMN04487788_1922</name>
</gene>
<evidence type="ECO:0000259" key="6">
    <source>
        <dbReference type="Pfam" id="PF03328"/>
    </source>
</evidence>
<feature type="binding site" evidence="4">
    <location>
        <position position="131"/>
    </location>
    <ligand>
        <name>substrate</name>
    </ligand>
</feature>
<feature type="domain" description="HpcH/HpaI aldolase/citrate lyase" evidence="6">
    <location>
        <begin position="40"/>
        <end position="218"/>
    </location>
</feature>
<dbReference type="SUPFAM" id="SSF51621">
    <property type="entry name" value="Phosphoenolpyruvate/pyruvate domain"/>
    <property type="match status" value="1"/>
</dbReference>
<feature type="binding site" evidence="4">
    <location>
        <position position="76"/>
    </location>
    <ligand>
        <name>substrate</name>
    </ligand>
</feature>
<evidence type="ECO:0000256" key="4">
    <source>
        <dbReference type="PIRSR" id="PIRSR015582-1"/>
    </source>
</evidence>
<reference evidence="7 8" key="1">
    <citation type="submission" date="2016-10" db="EMBL/GenBank/DDBJ databases">
        <authorList>
            <person name="de Groot N.N."/>
        </authorList>
    </citation>
    <scope>NUCLEOTIDE SEQUENCE [LARGE SCALE GENOMIC DNA]</scope>
    <source>
        <strain evidence="7 8">StLB037</strain>
    </source>
</reference>
<dbReference type="PANTHER" id="PTHR32308:SF10">
    <property type="entry name" value="CITRATE LYASE SUBUNIT BETA"/>
    <property type="match status" value="1"/>
</dbReference>
<feature type="binding site" evidence="5">
    <location>
        <position position="157"/>
    </location>
    <ligand>
        <name>Mg(2+)</name>
        <dbReference type="ChEBI" id="CHEBI:18420"/>
    </ligand>
</feature>
<dbReference type="Pfam" id="PF03328">
    <property type="entry name" value="HpcH_HpaI"/>
    <property type="match status" value="1"/>
</dbReference>
<name>A0A1H0PP69_MICTS</name>
<evidence type="ECO:0000313" key="8">
    <source>
        <dbReference type="Proteomes" id="UP000186456"/>
    </source>
</evidence>
<dbReference type="GO" id="GO:0006107">
    <property type="term" value="P:oxaloacetate metabolic process"/>
    <property type="evidence" value="ECO:0007669"/>
    <property type="project" value="TreeGrafter"/>
</dbReference>
<dbReference type="Gene3D" id="3.20.20.60">
    <property type="entry name" value="Phosphoenolpyruvate-binding domains"/>
    <property type="match status" value="1"/>
</dbReference>
<dbReference type="Proteomes" id="UP000186456">
    <property type="component" value="Unassembled WGS sequence"/>
</dbReference>
<dbReference type="PIRSF" id="PIRSF015582">
    <property type="entry name" value="Cit_lyase_B"/>
    <property type="match status" value="1"/>
</dbReference>
<dbReference type="InterPro" id="IPR005000">
    <property type="entry name" value="Aldolase/citrate-lyase_domain"/>
</dbReference>
<dbReference type="RefSeq" id="WP_081349766.1">
    <property type="nucleotide sequence ID" value="NZ_FNJN01000004.1"/>
</dbReference>
<keyword evidence="3 5" id="KW-0460">Magnesium</keyword>